<dbReference type="EMBL" id="BPLQ01005277">
    <property type="protein sequence ID" value="GIY13713.1"/>
    <property type="molecule type" value="Genomic_DNA"/>
</dbReference>
<comment type="caution">
    <text evidence="2">The sequence shown here is derived from an EMBL/GenBank/DDBJ whole genome shotgun (WGS) entry which is preliminary data.</text>
</comment>
<dbReference type="AlphaFoldDB" id="A0AAV4R0Z3"/>
<protein>
    <submittedName>
        <fullName evidence="2">Uncharacterized protein</fullName>
    </submittedName>
</protein>
<evidence type="ECO:0000256" key="1">
    <source>
        <dbReference type="SAM" id="MobiDB-lite"/>
    </source>
</evidence>
<evidence type="ECO:0000313" key="2">
    <source>
        <dbReference type="EMBL" id="GIY13713.1"/>
    </source>
</evidence>
<organism evidence="2 3">
    <name type="scientific">Caerostris darwini</name>
    <dbReference type="NCBI Taxonomy" id="1538125"/>
    <lineage>
        <taxon>Eukaryota</taxon>
        <taxon>Metazoa</taxon>
        <taxon>Ecdysozoa</taxon>
        <taxon>Arthropoda</taxon>
        <taxon>Chelicerata</taxon>
        <taxon>Arachnida</taxon>
        <taxon>Araneae</taxon>
        <taxon>Araneomorphae</taxon>
        <taxon>Entelegynae</taxon>
        <taxon>Araneoidea</taxon>
        <taxon>Araneidae</taxon>
        <taxon>Caerostris</taxon>
    </lineage>
</organism>
<sequence>MNGSSLNTWLRRPDDPGTNGLNVRERGREKRRLGTSRRCNSRKEPEDTSAPAHSVLRIHWFTWNGKRGVCSSSCMNLGNRSLECRKAPHLLRNGRRV</sequence>
<gene>
    <name evidence="2" type="ORF">CDAR_377611</name>
</gene>
<reference evidence="2 3" key="1">
    <citation type="submission" date="2021-06" db="EMBL/GenBank/DDBJ databases">
        <title>Caerostris darwini draft genome.</title>
        <authorList>
            <person name="Kono N."/>
            <person name="Arakawa K."/>
        </authorList>
    </citation>
    <scope>NUCLEOTIDE SEQUENCE [LARGE SCALE GENOMIC DNA]</scope>
</reference>
<proteinExistence type="predicted"/>
<evidence type="ECO:0000313" key="3">
    <source>
        <dbReference type="Proteomes" id="UP001054837"/>
    </source>
</evidence>
<name>A0AAV4R0Z3_9ARAC</name>
<dbReference type="Proteomes" id="UP001054837">
    <property type="component" value="Unassembled WGS sequence"/>
</dbReference>
<feature type="region of interest" description="Disordered" evidence="1">
    <location>
        <begin position="1"/>
        <end position="51"/>
    </location>
</feature>
<accession>A0AAV4R0Z3</accession>
<keyword evidence="3" id="KW-1185">Reference proteome</keyword>